<dbReference type="KEGG" id="smo:SELMODRAFT_417813"/>
<gene>
    <name evidence="1" type="ORF">SELMODRAFT_417813</name>
</gene>
<accession>D8S3Q0</accession>
<keyword evidence="2" id="KW-1185">Reference proteome</keyword>
<evidence type="ECO:0000313" key="2">
    <source>
        <dbReference type="Proteomes" id="UP000001514"/>
    </source>
</evidence>
<proteinExistence type="predicted"/>
<dbReference type="Proteomes" id="UP000001514">
    <property type="component" value="Unassembled WGS sequence"/>
</dbReference>
<dbReference type="AlphaFoldDB" id="D8S3Q0"/>
<protein>
    <submittedName>
        <fullName evidence="1">Uncharacterized protein</fullName>
    </submittedName>
</protein>
<sequence>MPSRASSELDNHYSYVVIVVCVAFRVSRADLYIDEVFKKWIFFACLFEGSLYTGPKPLRTNRENIPVLESHWIGYLSKHMPSKFVLLDVFLQGDQKNKKQSHFHHVIEKWNPNVAPKSEHMKAELKTVQSAAIDVVSWSDFLFYRNPWNVVPLVKAFGFRTFEMDKEVVVRYLLAAISAHKLLQAFQRVEELDRLLSFHKFAKWGLEVSEEKISLKTLEETLEETLEFVRKQGDSMVNMDLMDAFEGYMSVLARNFFLCGLEPIRGHKNVVTATVGYLNEEEAKEFVAVHKRLVRQPGGAWSGGVGMTFTHITGGAFCCWSLSGRGVGSEPGEVCKIWEEEKQQCMETALNSVAHTLSGLHFGYHLDDLGRTSWKP</sequence>
<dbReference type="HOGENOM" id="CLU_736505_0_0_1"/>
<organism evidence="2">
    <name type="scientific">Selaginella moellendorffii</name>
    <name type="common">Spikemoss</name>
    <dbReference type="NCBI Taxonomy" id="88036"/>
    <lineage>
        <taxon>Eukaryota</taxon>
        <taxon>Viridiplantae</taxon>
        <taxon>Streptophyta</taxon>
        <taxon>Embryophyta</taxon>
        <taxon>Tracheophyta</taxon>
        <taxon>Lycopodiopsida</taxon>
        <taxon>Selaginellales</taxon>
        <taxon>Selaginellaceae</taxon>
        <taxon>Selaginella</taxon>
    </lineage>
</organism>
<evidence type="ECO:0000313" key="1">
    <source>
        <dbReference type="EMBL" id="EFJ20620.1"/>
    </source>
</evidence>
<dbReference type="Gramene" id="EFJ20620">
    <property type="protein sequence ID" value="EFJ20620"/>
    <property type="gene ID" value="SELMODRAFT_417813"/>
</dbReference>
<reference evidence="1 2" key="1">
    <citation type="journal article" date="2011" name="Science">
        <title>The Selaginella genome identifies genetic changes associated with the evolution of vascular plants.</title>
        <authorList>
            <person name="Banks J.A."/>
            <person name="Nishiyama T."/>
            <person name="Hasebe M."/>
            <person name="Bowman J.L."/>
            <person name="Gribskov M."/>
            <person name="dePamphilis C."/>
            <person name="Albert V.A."/>
            <person name="Aono N."/>
            <person name="Aoyama T."/>
            <person name="Ambrose B.A."/>
            <person name="Ashton N.W."/>
            <person name="Axtell M.J."/>
            <person name="Barker E."/>
            <person name="Barker M.S."/>
            <person name="Bennetzen J.L."/>
            <person name="Bonawitz N.D."/>
            <person name="Chapple C."/>
            <person name="Cheng C."/>
            <person name="Correa L.G."/>
            <person name="Dacre M."/>
            <person name="DeBarry J."/>
            <person name="Dreyer I."/>
            <person name="Elias M."/>
            <person name="Engstrom E.M."/>
            <person name="Estelle M."/>
            <person name="Feng L."/>
            <person name="Finet C."/>
            <person name="Floyd S.K."/>
            <person name="Frommer W.B."/>
            <person name="Fujita T."/>
            <person name="Gramzow L."/>
            <person name="Gutensohn M."/>
            <person name="Harholt J."/>
            <person name="Hattori M."/>
            <person name="Heyl A."/>
            <person name="Hirai T."/>
            <person name="Hiwatashi Y."/>
            <person name="Ishikawa M."/>
            <person name="Iwata M."/>
            <person name="Karol K.G."/>
            <person name="Koehler B."/>
            <person name="Kolukisaoglu U."/>
            <person name="Kubo M."/>
            <person name="Kurata T."/>
            <person name="Lalonde S."/>
            <person name="Li K."/>
            <person name="Li Y."/>
            <person name="Litt A."/>
            <person name="Lyons E."/>
            <person name="Manning G."/>
            <person name="Maruyama T."/>
            <person name="Michael T.P."/>
            <person name="Mikami K."/>
            <person name="Miyazaki S."/>
            <person name="Morinaga S."/>
            <person name="Murata T."/>
            <person name="Mueller-Roeber B."/>
            <person name="Nelson D.R."/>
            <person name="Obara M."/>
            <person name="Oguri Y."/>
            <person name="Olmstead R.G."/>
            <person name="Onodera N."/>
            <person name="Petersen B.L."/>
            <person name="Pils B."/>
            <person name="Prigge M."/>
            <person name="Rensing S.A."/>
            <person name="Riano-Pachon D.M."/>
            <person name="Roberts A.W."/>
            <person name="Sato Y."/>
            <person name="Scheller H.V."/>
            <person name="Schulz B."/>
            <person name="Schulz C."/>
            <person name="Shakirov E.V."/>
            <person name="Shibagaki N."/>
            <person name="Shinohara N."/>
            <person name="Shippen D.E."/>
            <person name="Soerensen I."/>
            <person name="Sotooka R."/>
            <person name="Sugimoto N."/>
            <person name="Sugita M."/>
            <person name="Sumikawa N."/>
            <person name="Tanurdzic M."/>
            <person name="Theissen G."/>
            <person name="Ulvskov P."/>
            <person name="Wakazuki S."/>
            <person name="Weng J.K."/>
            <person name="Willats W.W."/>
            <person name="Wipf D."/>
            <person name="Wolf P.G."/>
            <person name="Yang L."/>
            <person name="Zimmer A.D."/>
            <person name="Zhu Q."/>
            <person name="Mitros T."/>
            <person name="Hellsten U."/>
            <person name="Loque D."/>
            <person name="Otillar R."/>
            <person name="Salamov A."/>
            <person name="Schmutz J."/>
            <person name="Shapiro H."/>
            <person name="Lindquist E."/>
            <person name="Lucas S."/>
            <person name="Rokhsar D."/>
            <person name="Grigoriev I.V."/>
        </authorList>
    </citation>
    <scope>NUCLEOTIDE SEQUENCE [LARGE SCALE GENOMIC DNA]</scope>
</reference>
<dbReference type="EMBL" id="GL377601">
    <property type="protein sequence ID" value="EFJ20620.1"/>
    <property type="molecule type" value="Genomic_DNA"/>
</dbReference>
<name>D8S3Q0_SELML</name>
<dbReference type="InParanoid" id="D8S3Q0"/>